<name>A0ABP5LXJ4_9ACTN</name>
<proteinExistence type="inferred from homology"/>
<dbReference type="PANTHER" id="PTHR46268">
    <property type="entry name" value="STRESS RESPONSE PROTEIN NHAX"/>
    <property type="match status" value="1"/>
</dbReference>
<dbReference type="SUPFAM" id="SSF52402">
    <property type="entry name" value="Adenine nucleotide alpha hydrolases-like"/>
    <property type="match status" value="2"/>
</dbReference>
<dbReference type="Proteomes" id="UP001501771">
    <property type="component" value="Unassembled WGS sequence"/>
</dbReference>
<dbReference type="InterPro" id="IPR006016">
    <property type="entry name" value="UspA"/>
</dbReference>
<dbReference type="InterPro" id="IPR014729">
    <property type="entry name" value="Rossmann-like_a/b/a_fold"/>
</dbReference>
<comment type="caution">
    <text evidence="3">The sequence shown here is derived from an EMBL/GenBank/DDBJ whole genome shotgun (WGS) entry which is preliminary data.</text>
</comment>
<evidence type="ECO:0000313" key="3">
    <source>
        <dbReference type="EMBL" id="GAA2155956.1"/>
    </source>
</evidence>
<protein>
    <submittedName>
        <fullName evidence="3">Universal stress protein</fullName>
    </submittedName>
</protein>
<feature type="domain" description="UspA" evidence="2">
    <location>
        <begin position="151"/>
        <end position="287"/>
    </location>
</feature>
<dbReference type="EMBL" id="BAAAQR010000018">
    <property type="protein sequence ID" value="GAA2155956.1"/>
    <property type="molecule type" value="Genomic_DNA"/>
</dbReference>
<evidence type="ECO:0000259" key="2">
    <source>
        <dbReference type="Pfam" id="PF00582"/>
    </source>
</evidence>
<accession>A0ABP5LXJ4</accession>
<dbReference type="Pfam" id="PF00582">
    <property type="entry name" value="Usp"/>
    <property type="match status" value="2"/>
</dbReference>
<evidence type="ECO:0000313" key="4">
    <source>
        <dbReference type="Proteomes" id="UP001501771"/>
    </source>
</evidence>
<dbReference type="InterPro" id="IPR006015">
    <property type="entry name" value="Universal_stress_UspA"/>
</dbReference>
<dbReference type="PRINTS" id="PR01438">
    <property type="entry name" value="UNVRSLSTRESS"/>
</dbReference>
<sequence length="308" mass="32261">MTGTAAAPVVVGVDGSAGSLMAVQYAVAEAERLETGVRLVHVAPDYTPTTPMLPLIRDDFEQLGRRILREAAEIVTEAAPSCEVSTVLRAGPTVSTLLSAADGAHLIVLGREHRSRVEAVFTGSTTVGAAGRASCPVVSVPPAWMPGQPRGRVVVGVRSPAHSTELLGSAFAAAEARGARLVVLHAWKLPGAYDDIVEARLHANDHAGAVEAEIDPQLDLFRRHHPGVEVELSVVHEQPVRALLRVAAGADLLVILRRAHGLPLTAHVGGTARTLLHEAACPVEVVPPQEVLAEMEGLVLEEAGAAQK</sequence>
<organism evidence="3 4">
    <name type="scientific">Nocardioides koreensis</name>
    <dbReference type="NCBI Taxonomy" id="433651"/>
    <lineage>
        <taxon>Bacteria</taxon>
        <taxon>Bacillati</taxon>
        <taxon>Actinomycetota</taxon>
        <taxon>Actinomycetes</taxon>
        <taxon>Propionibacteriales</taxon>
        <taxon>Nocardioidaceae</taxon>
        <taxon>Nocardioides</taxon>
    </lineage>
</organism>
<keyword evidence="4" id="KW-1185">Reference proteome</keyword>
<dbReference type="Gene3D" id="3.40.50.620">
    <property type="entry name" value="HUPs"/>
    <property type="match status" value="2"/>
</dbReference>
<reference evidence="4" key="1">
    <citation type="journal article" date="2019" name="Int. J. Syst. Evol. Microbiol.">
        <title>The Global Catalogue of Microorganisms (GCM) 10K type strain sequencing project: providing services to taxonomists for standard genome sequencing and annotation.</title>
        <authorList>
            <consortium name="The Broad Institute Genomics Platform"/>
            <consortium name="The Broad Institute Genome Sequencing Center for Infectious Disease"/>
            <person name="Wu L."/>
            <person name="Ma J."/>
        </authorList>
    </citation>
    <scope>NUCLEOTIDE SEQUENCE [LARGE SCALE GENOMIC DNA]</scope>
    <source>
        <strain evidence="4">JCM 16022</strain>
    </source>
</reference>
<feature type="domain" description="UspA" evidence="2">
    <location>
        <begin position="9"/>
        <end position="141"/>
    </location>
</feature>
<evidence type="ECO:0000256" key="1">
    <source>
        <dbReference type="ARBA" id="ARBA00008791"/>
    </source>
</evidence>
<gene>
    <name evidence="3" type="ORF">GCM10009844_43730</name>
</gene>
<dbReference type="PANTHER" id="PTHR46268:SF6">
    <property type="entry name" value="UNIVERSAL STRESS PROTEIN UP12"/>
    <property type="match status" value="1"/>
</dbReference>
<comment type="similarity">
    <text evidence="1">Belongs to the universal stress protein A family.</text>
</comment>
<dbReference type="RefSeq" id="WP_344157806.1">
    <property type="nucleotide sequence ID" value="NZ_BAAAQR010000018.1"/>
</dbReference>